<feature type="region of interest" description="Disordered" evidence="1">
    <location>
        <begin position="287"/>
        <end position="314"/>
    </location>
</feature>
<feature type="compositionally biased region" description="Polar residues" evidence="1">
    <location>
        <begin position="287"/>
        <end position="303"/>
    </location>
</feature>
<dbReference type="Gene3D" id="3.30.900.10">
    <property type="entry name" value="HORMA domain"/>
    <property type="match status" value="1"/>
</dbReference>
<dbReference type="WBParaSite" id="SVE_0752800.1">
    <property type="protein sequence ID" value="SVE_0752800.1"/>
    <property type="gene ID" value="SVE_0752800"/>
</dbReference>
<evidence type="ECO:0000256" key="1">
    <source>
        <dbReference type="SAM" id="MobiDB-lite"/>
    </source>
</evidence>
<reference evidence="3" key="2">
    <citation type="submission" date="2015-08" db="UniProtKB">
        <authorList>
            <consortium name="WormBaseParasite"/>
        </authorList>
    </citation>
    <scope>IDENTIFICATION</scope>
</reference>
<organism evidence="2 3">
    <name type="scientific">Strongyloides venezuelensis</name>
    <name type="common">Threadworm</name>
    <dbReference type="NCBI Taxonomy" id="75913"/>
    <lineage>
        <taxon>Eukaryota</taxon>
        <taxon>Metazoa</taxon>
        <taxon>Ecdysozoa</taxon>
        <taxon>Nematoda</taxon>
        <taxon>Chromadorea</taxon>
        <taxon>Rhabditida</taxon>
        <taxon>Tylenchina</taxon>
        <taxon>Panagrolaimomorpha</taxon>
        <taxon>Strongyloidoidea</taxon>
        <taxon>Strongyloididae</taxon>
        <taxon>Strongyloides</taxon>
    </lineage>
</organism>
<accession>A0A0K0FF87</accession>
<keyword evidence="2" id="KW-1185">Reference proteome</keyword>
<feature type="region of interest" description="Disordered" evidence="1">
    <location>
        <begin position="374"/>
        <end position="410"/>
    </location>
</feature>
<proteinExistence type="predicted"/>
<dbReference type="AlphaFoldDB" id="A0A0K0FF87"/>
<protein>
    <submittedName>
        <fullName evidence="3">Autophagy-related protein 13 (inferred by orthology to a human protein)</fullName>
    </submittedName>
</protein>
<dbReference type="STRING" id="75913.A0A0K0FF87"/>
<feature type="compositionally biased region" description="Low complexity" evidence="1">
    <location>
        <begin position="374"/>
        <end position="395"/>
    </location>
</feature>
<evidence type="ECO:0000313" key="3">
    <source>
        <dbReference type="WBParaSite" id="SVE_0752800.1"/>
    </source>
</evidence>
<dbReference type="InterPro" id="IPR036570">
    <property type="entry name" value="HORMA_dom_sf"/>
</dbReference>
<evidence type="ECO:0000313" key="2">
    <source>
        <dbReference type="Proteomes" id="UP000035680"/>
    </source>
</evidence>
<sequence>MTELTPKFINSYVTKFIHKTFQSLVTARDGPKLITKCQPSKTSWFQIEIDEIGSVASVIKQRVRNFPQFCDIVNIDFLLNTPDYGLLPLEQWRITVDRSKKNDGIIATTEGFYDGLTILLRSIIIAARQTPCQRYLVRKQNEGKFVLTFKIYEGDFKPFFGNNTKSIDLGVVKTNFCHICASLIYRQDFNYDPDVSDYYKVYDDSPLIIKKSSKDCSEICIIEDVIVHIDNTGKSFVDESLYVTSSIFPILEKSETSQITTYGKSTSTFNDDVPKYRRRIMSEMSTTSSEHPIFNMSTSSNKTQKSEEVSKIGQNSETKEIIEKNIMEKSNASNVDSTLESSIFYLPPPQEQQDIPFGILLSYSVEEVSPKASTSTSKLLSSKKSSSFNNSSKTLHPVYEEPSSSSSSTSIDNSYVQIMNYSTHKTNINTKYELTAFIQDLKYAPDLKLDYSQPYNCDIKTMFDICLRDIQQLSSLSTKFDLFIEELCKKNEDQSSIKPVHFY</sequence>
<name>A0A0K0FF87_STRVS</name>
<reference evidence="2" key="1">
    <citation type="submission" date="2014-07" db="EMBL/GenBank/DDBJ databases">
        <authorList>
            <person name="Martin A.A"/>
            <person name="De Silva N."/>
        </authorList>
    </citation>
    <scope>NUCLEOTIDE SEQUENCE</scope>
</reference>
<dbReference type="Proteomes" id="UP000035680">
    <property type="component" value="Unassembled WGS sequence"/>
</dbReference>